<dbReference type="RefSeq" id="WP_149075159.1">
    <property type="nucleotide sequence ID" value="NZ_CP043329.1"/>
</dbReference>
<keyword evidence="1" id="KW-0472">Membrane</keyword>
<feature type="transmembrane region" description="Helical" evidence="1">
    <location>
        <begin position="112"/>
        <end position="131"/>
    </location>
</feature>
<evidence type="ECO:0000313" key="2">
    <source>
        <dbReference type="EMBL" id="QEK52361.1"/>
    </source>
</evidence>
<evidence type="ECO:0000313" key="3">
    <source>
        <dbReference type="Proteomes" id="UP000323653"/>
    </source>
</evidence>
<feature type="transmembrane region" description="Helical" evidence="1">
    <location>
        <begin position="41"/>
        <end position="58"/>
    </location>
</feature>
<accession>A0A5C0VL23</accession>
<name>A0A5C0VL23_9SPHI</name>
<evidence type="ECO:0000256" key="1">
    <source>
        <dbReference type="SAM" id="Phobius"/>
    </source>
</evidence>
<protein>
    <submittedName>
        <fullName evidence="2">DUF4199 domain-containing protein</fullName>
    </submittedName>
</protein>
<gene>
    <name evidence="2" type="ORF">FYC62_12400</name>
</gene>
<keyword evidence="1" id="KW-1133">Transmembrane helix</keyword>
<dbReference type="AlphaFoldDB" id="A0A5C0VL23"/>
<organism evidence="2 3">
    <name type="scientific">Pedobacter aquae</name>
    <dbReference type="NCBI Taxonomy" id="2605747"/>
    <lineage>
        <taxon>Bacteria</taxon>
        <taxon>Pseudomonadati</taxon>
        <taxon>Bacteroidota</taxon>
        <taxon>Sphingobacteriia</taxon>
        <taxon>Sphingobacteriales</taxon>
        <taxon>Sphingobacteriaceae</taxon>
        <taxon>Pedobacter</taxon>
    </lineage>
</organism>
<feature type="transmembrane region" description="Helical" evidence="1">
    <location>
        <begin position="7"/>
        <end position="29"/>
    </location>
</feature>
<sequence length="137" mass="15208">MKMKNAILSGIIIGVVSVIWVIIMHFAGINPENVQESDNRWLEYTSVIIPIIGLYLGIKGFKNRNNNSLTFFEGVFEGFKIMAIGGLIAGAFSSLYFSFLNLEFSSDYMERIFGAAIIGFLVTLASSLLLMTKPKQL</sequence>
<keyword evidence="3" id="KW-1185">Reference proteome</keyword>
<reference evidence="2 3" key="1">
    <citation type="submission" date="2019-08" db="EMBL/GenBank/DDBJ databases">
        <title>Pedobacter sp. nov., isolated from Han river, South Korea.</title>
        <authorList>
            <person name="Lee D.-H."/>
            <person name="Kim Y.-S."/>
            <person name="Hwang E.-M."/>
            <person name="Le Tran T.C."/>
            <person name="Cha C.-J."/>
        </authorList>
    </citation>
    <scope>NUCLEOTIDE SEQUENCE [LARGE SCALE GENOMIC DNA]</scope>
    <source>
        <strain evidence="2 3">CJ43</strain>
    </source>
</reference>
<dbReference type="KEGG" id="pej:FYC62_12400"/>
<dbReference type="Proteomes" id="UP000323653">
    <property type="component" value="Chromosome"/>
</dbReference>
<proteinExistence type="predicted"/>
<feature type="transmembrane region" description="Helical" evidence="1">
    <location>
        <begin position="79"/>
        <end position="100"/>
    </location>
</feature>
<dbReference type="InterPro" id="IPR025250">
    <property type="entry name" value="DUF4199"/>
</dbReference>
<dbReference type="Pfam" id="PF13858">
    <property type="entry name" value="DUF4199"/>
    <property type="match status" value="1"/>
</dbReference>
<dbReference type="EMBL" id="CP043329">
    <property type="protein sequence ID" value="QEK52361.1"/>
    <property type="molecule type" value="Genomic_DNA"/>
</dbReference>
<keyword evidence="1" id="KW-0812">Transmembrane</keyword>